<keyword evidence="4" id="KW-1185">Reference proteome</keyword>
<dbReference type="SUPFAM" id="SSF100950">
    <property type="entry name" value="NagB/RpiA/CoA transferase-like"/>
    <property type="match status" value="2"/>
</dbReference>
<dbReference type="InterPro" id="IPR046433">
    <property type="entry name" value="ActCoA_hydro"/>
</dbReference>
<dbReference type="Pfam" id="PF13336">
    <property type="entry name" value="AcetylCoA_hyd_C"/>
    <property type="match status" value="1"/>
</dbReference>
<dbReference type="GO" id="GO:0005739">
    <property type="term" value="C:mitochondrion"/>
    <property type="evidence" value="ECO:0007669"/>
    <property type="project" value="TreeGrafter"/>
</dbReference>
<evidence type="ECO:0000259" key="3">
    <source>
        <dbReference type="Pfam" id="PF13336"/>
    </source>
</evidence>
<dbReference type="InterPro" id="IPR026888">
    <property type="entry name" value="AcetylCoA_hyd_C"/>
</dbReference>
<feature type="domain" description="Acetyl-CoA hydrolase/transferase C-terminal" evidence="3">
    <location>
        <begin position="294"/>
        <end position="448"/>
    </location>
</feature>
<dbReference type="Gene3D" id="3.30.750.70">
    <property type="entry name" value="4-hydroxybutyrate coenzyme like domains"/>
    <property type="match status" value="1"/>
</dbReference>
<dbReference type="PANTHER" id="PTHR21432">
    <property type="entry name" value="ACETYL-COA HYDROLASE-RELATED"/>
    <property type="match status" value="1"/>
</dbReference>
<dbReference type="Proteomes" id="UP000025227">
    <property type="component" value="Unplaced"/>
</dbReference>
<feature type="domain" description="Acetyl-CoA hydrolase/transferase N-terminal" evidence="2">
    <location>
        <begin position="28"/>
        <end position="200"/>
    </location>
</feature>
<name>A0A7I4Y1P8_HAECO</name>
<dbReference type="OMA" id="QGHADYT"/>
<dbReference type="InterPro" id="IPR037171">
    <property type="entry name" value="NagB/RpiA_transferase-like"/>
</dbReference>
<dbReference type="Pfam" id="PF02550">
    <property type="entry name" value="AcetylCoA_hydro"/>
    <property type="match status" value="1"/>
</dbReference>
<comment type="similarity">
    <text evidence="1">Belongs to the acetyl-CoA hydrolase/transferase family.</text>
</comment>
<dbReference type="InterPro" id="IPR003702">
    <property type="entry name" value="ActCoA_hydro_N"/>
</dbReference>
<organism evidence="4 5">
    <name type="scientific">Haemonchus contortus</name>
    <name type="common">Barber pole worm</name>
    <dbReference type="NCBI Taxonomy" id="6289"/>
    <lineage>
        <taxon>Eukaryota</taxon>
        <taxon>Metazoa</taxon>
        <taxon>Ecdysozoa</taxon>
        <taxon>Nematoda</taxon>
        <taxon>Chromadorea</taxon>
        <taxon>Rhabditida</taxon>
        <taxon>Rhabditina</taxon>
        <taxon>Rhabditomorpha</taxon>
        <taxon>Strongyloidea</taxon>
        <taxon>Trichostrongylidae</taxon>
        <taxon>Haemonchus</taxon>
    </lineage>
</organism>
<dbReference type="OrthoDB" id="10250396at2759"/>
<proteinExistence type="inferred from homology"/>
<dbReference type="GO" id="GO:0006083">
    <property type="term" value="P:acetate metabolic process"/>
    <property type="evidence" value="ECO:0007669"/>
    <property type="project" value="InterPro"/>
</dbReference>
<dbReference type="Gene3D" id="3.40.1080.20">
    <property type="entry name" value="Acetyl-CoA hydrolase/transferase C-terminal domain"/>
    <property type="match status" value="1"/>
</dbReference>
<dbReference type="PANTHER" id="PTHR21432:SF13">
    <property type="entry name" value="ACETYL-COA HYDROLASE"/>
    <property type="match status" value="1"/>
</dbReference>
<evidence type="ECO:0000256" key="1">
    <source>
        <dbReference type="ARBA" id="ARBA00009632"/>
    </source>
</evidence>
<protein>
    <submittedName>
        <fullName evidence="5">Acetyl-CoA hydrolase</fullName>
    </submittedName>
</protein>
<sequence length="458" mass="50181">MQLSIYMKRAFYPLASQLSSPVHGKLPKRVTADEAVSTIASGDHIFVHGPASTPTELLEALCRRVDSHGIKDLRPIHIILGGKVPWTDEKYFGKVRSNGLFLCGNVRKLVKQGQADYTPVFLSDMPTYFYNKTFPVDVALISVSPPDDRGFCTFGPNLDTSKAAVEMARKVIALVNPKIPVTHGNTLLHQSRIDYFVECDRELYGPPEETKLSEEEIKIGKLIAENLVDNGATLQLGIGAIPDSTLVAMKNHKDLGIHTELLGGGVMDLVRTGVINNTKKSVMPGKIVTTFAFGTQKFYRFLDNNPMLHFDCCSWTNHSDIIRANSKMTCINSGIEIDITGQVAADSIGSTFYSGFGGQTDFMGASSTSYDGLGKAIMAISSRTAKGQSKIVTTLSEGAGVTTTRGHTRYVVTEYGIAYLGGKTVRQRAHELIKIAHPDDRERLEREAFERLKCMPSP</sequence>
<dbReference type="Gene3D" id="3.40.1080.10">
    <property type="entry name" value="Glutaconate Coenzyme A-transferase"/>
    <property type="match status" value="1"/>
</dbReference>
<dbReference type="WBParaSite" id="HCON_00036740-00001">
    <property type="protein sequence ID" value="HCON_00036740-00001"/>
    <property type="gene ID" value="HCON_00036740"/>
</dbReference>
<dbReference type="AlphaFoldDB" id="A0A7I4Y1P8"/>
<reference evidence="5" key="1">
    <citation type="submission" date="2020-12" db="UniProtKB">
        <authorList>
            <consortium name="WormBaseParasite"/>
        </authorList>
    </citation>
    <scope>IDENTIFICATION</scope>
    <source>
        <strain evidence="5">MHco3</strain>
    </source>
</reference>
<accession>A0A7I4Y1P8</accession>
<evidence type="ECO:0000313" key="4">
    <source>
        <dbReference type="Proteomes" id="UP000025227"/>
    </source>
</evidence>
<dbReference type="GO" id="GO:0008775">
    <property type="term" value="F:acetate CoA-transferase activity"/>
    <property type="evidence" value="ECO:0007669"/>
    <property type="project" value="InterPro"/>
</dbReference>
<evidence type="ECO:0000259" key="2">
    <source>
        <dbReference type="Pfam" id="PF02550"/>
    </source>
</evidence>
<dbReference type="InterPro" id="IPR038460">
    <property type="entry name" value="AcetylCoA_hyd_C_sf"/>
</dbReference>
<evidence type="ECO:0000313" key="5">
    <source>
        <dbReference type="WBParaSite" id="HCON_00036740-00001"/>
    </source>
</evidence>